<keyword evidence="2" id="KW-1185">Reference proteome</keyword>
<evidence type="ECO:0000313" key="1">
    <source>
        <dbReference type="EMBL" id="OZI64616.1"/>
    </source>
</evidence>
<sequence>MAENRFSGLDQALKNMKDLPVKIRRSAARKAVGKGAAILRRRAKENALRIDDKDTGRRIADNVGQRYRSKESRRTGDVIISVGVLTKRGRIPRGNPDEGPKGNTPHWHLKELGTSKVRAEPFIRPAGEGSVDEVLNAVAAELDKQVTNEVKKLGV</sequence>
<organism evidence="1 2">
    <name type="scientific">Bordetella genomosp. 4</name>
    <dbReference type="NCBI Taxonomy" id="463044"/>
    <lineage>
        <taxon>Bacteria</taxon>
        <taxon>Pseudomonadati</taxon>
        <taxon>Pseudomonadota</taxon>
        <taxon>Betaproteobacteria</taxon>
        <taxon>Burkholderiales</taxon>
        <taxon>Alcaligenaceae</taxon>
        <taxon>Bordetella</taxon>
    </lineage>
</organism>
<dbReference type="NCBIfam" id="TIGR01725">
    <property type="entry name" value="phge_HK97_gp10"/>
    <property type="match status" value="1"/>
</dbReference>
<dbReference type="AlphaFoldDB" id="A0A261URU1"/>
<dbReference type="Proteomes" id="UP000216885">
    <property type="component" value="Unassembled WGS sequence"/>
</dbReference>
<reference evidence="1 2" key="1">
    <citation type="submission" date="2017-05" db="EMBL/GenBank/DDBJ databases">
        <title>Complete and WGS of Bordetella genogroups.</title>
        <authorList>
            <person name="Spilker T."/>
            <person name="LiPuma J."/>
        </authorList>
    </citation>
    <scope>NUCLEOTIDE SEQUENCE [LARGE SCALE GENOMIC DNA]</scope>
    <source>
        <strain evidence="1 2">AU9919</strain>
    </source>
</reference>
<protein>
    <submittedName>
        <fullName evidence="1">Uncharacterized protein</fullName>
    </submittedName>
</protein>
<name>A0A261URU1_9BORD</name>
<evidence type="ECO:0000313" key="2">
    <source>
        <dbReference type="Proteomes" id="UP000216885"/>
    </source>
</evidence>
<comment type="caution">
    <text evidence="1">The sequence shown here is derived from an EMBL/GenBank/DDBJ whole genome shotgun (WGS) entry which is preliminary data.</text>
</comment>
<dbReference type="RefSeq" id="WP_094837148.1">
    <property type="nucleotide sequence ID" value="NZ_NEVQ01000003.1"/>
</dbReference>
<gene>
    <name evidence="1" type="ORF">CAL20_02895</name>
</gene>
<accession>A0A261URU1</accession>
<proteinExistence type="predicted"/>
<dbReference type="EMBL" id="NEVQ01000003">
    <property type="protein sequence ID" value="OZI64616.1"/>
    <property type="molecule type" value="Genomic_DNA"/>
</dbReference>
<dbReference type="Pfam" id="PF04883">
    <property type="entry name" value="HK97-gp10_like"/>
    <property type="match status" value="1"/>
</dbReference>
<dbReference type="InterPro" id="IPR010064">
    <property type="entry name" value="HK97-gp10_tail"/>
</dbReference>